<comment type="caution">
    <text evidence="3">The sequence shown here is derived from an EMBL/GenBank/DDBJ whole genome shotgun (WGS) entry which is preliminary data.</text>
</comment>
<keyword evidence="2" id="KW-1133">Transmembrane helix</keyword>
<feature type="transmembrane region" description="Helical" evidence="2">
    <location>
        <begin position="263"/>
        <end position="285"/>
    </location>
</feature>
<evidence type="ECO:0000313" key="3">
    <source>
        <dbReference type="EMBL" id="MFG3194110.1"/>
    </source>
</evidence>
<dbReference type="PROSITE" id="PS51257">
    <property type="entry name" value="PROKAR_LIPOPROTEIN"/>
    <property type="match status" value="1"/>
</dbReference>
<protein>
    <recommendedName>
        <fullName evidence="5">DUF3592 domain-containing protein</fullName>
    </recommendedName>
</protein>
<keyword evidence="2" id="KW-0472">Membrane</keyword>
<feature type="transmembrane region" description="Helical" evidence="2">
    <location>
        <begin position="291"/>
        <end position="308"/>
    </location>
</feature>
<dbReference type="Proteomes" id="UP001604282">
    <property type="component" value="Unassembled WGS sequence"/>
</dbReference>
<name>A0ABW7C2Y9_9ACTN</name>
<reference evidence="3 4" key="1">
    <citation type="submission" date="2024-10" db="EMBL/GenBank/DDBJ databases">
        <title>The Natural Products Discovery Center: Release of the First 8490 Sequenced Strains for Exploring Actinobacteria Biosynthetic Diversity.</title>
        <authorList>
            <person name="Kalkreuter E."/>
            <person name="Kautsar S.A."/>
            <person name="Yang D."/>
            <person name="Bader C.D."/>
            <person name="Teijaro C.N."/>
            <person name="Fluegel L."/>
            <person name="Davis C.M."/>
            <person name="Simpson J.R."/>
            <person name="Lauterbach L."/>
            <person name="Steele A.D."/>
            <person name="Gui C."/>
            <person name="Meng S."/>
            <person name="Li G."/>
            <person name="Viehrig K."/>
            <person name="Ye F."/>
            <person name="Su P."/>
            <person name="Kiefer A.F."/>
            <person name="Nichols A."/>
            <person name="Cepeda A.J."/>
            <person name="Yan W."/>
            <person name="Fan B."/>
            <person name="Jiang Y."/>
            <person name="Adhikari A."/>
            <person name="Zheng C.-J."/>
            <person name="Schuster L."/>
            <person name="Cowan T.M."/>
            <person name="Smanski M.J."/>
            <person name="Chevrette M.G."/>
            <person name="De Carvalho L.P.S."/>
            <person name="Shen B."/>
        </authorList>
    </citation>
    <scope>NUCLEOTIDE SEQUENCE [LARGE SCALE GENOMIC DNA]</scope>
    <source>
        <strain evidence="3 4">NPDC048229</strain>
    </source>
</reference>
<feature type="transmembrane region" description="Helical" evidence="2">
    <location>
        <begin position="221"/>
        <end position="242"/>
    </location>
</feature>
<feature type="transmembrane region" description="Helical" evidence="2">
    <location>
        <begin position="12"/>
        <end position="32"/>
    </location>
</feature>
<feature type="transmembrane region" description="Helical" evidence="2">
    <location>
        <begin position="38"/>
        <end position="58"/>
    </location>
</feature>
<proteinExistence type="predicted"/>
<sequence length="311" mass="32999">MYTSGGRAATTVCGWGMVVSAGAALACSLGGVSPYPPLVPEVALAGTSALFAVAWAVASCRRPKERDLFADRPRKDRRPRGSGSGGPPGPRGTDAALPYVFGFGVALATIAAFLTVFTPSTARGQWEERMLAAGYGEFEVPVVRLAGEPELVPESQDNDAYYLTDVVVRVPFTAGPREAVVRKLYSAPEPPSPGDEVAVHYAPGAPDGPVTEHDQVEEGALFLNFGLAVWVWPWVVIAGVIMKSQMEPSDLRRLRRFRPAVHLPALGILLTGLVLLLPMALGFSVAGYDQLPAFLASFTPALALTWVVRAS</sequence>
<organism evidence="3 4">
    <name type="scientific">Streptomyces omiyaensis</name>
    <dbReference type="NCBI Taxonomy" id="68247"/>
    <lineage>
        <taxon>Bacteria</taxon>
        <taxon>Bacillati</taxon>
        <taxon>Actinomycetota</taxon>
        <taxon>Actinomycetes</taxon>
        <taxon>Kitasatosporales</taxon>
        <taxon>Streptomycetaceae</taxon>
        <taxon>Streptomyces</taxon>
    </lineage>
</organism>
<dbReference type="EMBL" id="JBICZW010000040">
    <property type="protein sequence ID" value="MFG3194110.1"/>
    <property type="molecule type" value="Genomic_DNA"/>
</dbReference>
<keyword evidence="2" id="KW-0812">Transmembrane</keyword>
<evidence type="ECO:0000256" key="2">
    <source>
        <dbReference type="SAM" id="Phobius"/>
    </source>
</evidence>
<evidence type="ECO:0008006" key="5">
    <source>
        <dbReference type="Google" id="ProtNLM"/>
    </source>
</evidence>
<gene>
    <name evidence="3" type="ORF">ACGFYS_34925</name>
</gene>
<dbReference type="RefSeq" id="WP_392884880.1">
    <property type="nucleotide sequence ID" value="NZ_JBICZW010000040.1"/>
</dbReference>
<evidence type="ECO:0000313" key="4">
    <source>
        <dbReference type="Proteomes" id="UP001604282"/>
    </source>
</evidence>
<feature type="region of interest" description="Disordered" evidence="1">
    <location>
        <begin position="67"/>
        <end position="92"/>
    </location>
</feature>
<feature type="transmembrane region" description="Helical" evidence="2">
    <location>
        <begin position="96"/>
        <end position="117"/>
    </location>
</feature>
<accession>A0ABW7C2Y9</accession>
<evidence type="ECO:0000256" key="1">
    <source>
        <dbReference type="SAM" id="MobiDB-lite"/>
    </source>
</evidence>
<keyword evidence="4" id="KW-1185">Reference proteome</keyword>